<dbReference type="EMBL" id="JAKROA010000006">
    <property type="protein sequence ID" value="KAL5106400.1"/>
    <property type="molecule type" value="Genomic_DNA"/>
</dbReference>
<sequence length="146" mass="16321">MQSGILIIRGSSKQLVHIIEKTEHWVRVMCKPQRQQRQQGLASLPVFSNAALVNMARNVGDAVCASPEYTPSVLHRRDLAGECEKGFIIPTDAFSTKLQGVNWPPRHVRSRRQLFCPNAVLLSVFGETHDTRVSQDLRCSSNAVLD</sequence>
<evidence type="ECO:0000313" key="2">
    <source>
        <dbReference type="Proteomes" id="UP001651158"/>
    </source>
</evidence>
<evidence type="ECO:0000313" key="1">
    <source>
        <dbReference type="EMBL" id="KAL5106400.1"/>
    </source>
</evidence>
<comment type="caution">
    <text evidence="1">The sequence shown here is derived from an EMBL/GenBank/DDBJ whole genome shotgun (WGS) entry which is preliminary data.</text>
</comment>
<proteinExistence type="predicted"/>
<gene>
    <name evidence="1" type="ORF">TcWFU_008716</name>
</gene>
<name>A0ABR4Q9V6_9CEST</name>
<keyword evidence="2" id="KW-1185">Reference proteome</keyword>
<organism evidence="1 2">
    <name type="scientific">Taenia crassiceps</name>
    <dbReference type="NCBI Taxonomy" id="6207"/>
    <lineage>
        <taxon>Eukaryota</taxon>
        <taxon>Metazoa</taxon>
        <taxon>Spiralia</taxon>
        <taxon>Lophotrochozoa</taxon>
        <taxon>Platyhelminthes</taxon>
        <taxon>Cestoda</taxon>
        <taxon>Eucestoda</taxon>
        <taxon>Cyclophyllidea</taxon>
        <taxon>Taeniidae</taxon>
        <taxon>Taenia</taxon>
    </lineage>
</organism>
<protein>
    <submittedName>
        <fullName evidence="1">Uncharacterized protein</fullName>
    </submittedName>
</protein>
<dbReference type="Proteomes" id="UP001651158">
    <property type="component" value="Unassembled WGS sequence"/>
</dbReference>
<accession>A0ABR4Q9V6</accession>
<reference evidence="1 2" key="1">
    <citation type="journal article" date="2022" name="Front. Cell. Infect. Microbiol.">
        <title>The Genomes of Two Strains of Taenia crassiceps the Animal Model for the Study of Human Cysticercosis.</title>
        <authorList>
            <person name="Bobes R.J."/>
            <person name="Estrada K."/>
            <person name="Rios-Valencia D.G."/>
            <person name="Calderon-Gallegos A."/>
            <person name="de la Torre P."/>
            <person name="Carrero J.C."/>
            <person name="Sanchez-Flores A."/>
            <person name="Laclette J.P."/>
        </authorList>
    </citation>
    <scope>NUCLEOTIDE SEQUENCE [LARGE SCALE GENOMIC DNA]</scope>
    <source>
        <strain evidence="1">WFUcys</strain>
    </source>
</reference>